<organism evidence="1 2">
    <name type="scientific">Catharanthus roseus</name>
    <name type="common">Madagascar periwinkle</name>
    <name type="synonym">Vinca rosea</name>
    <dbReference type="NCBI Taxonomy" id="4058"/>
    <lineage>
        <taxon>Eukaryota</taxon>
        <taxon>Viridiplantae</taxon>
        <taxon>Streptophyta</taxon>
        <taxon>Embryophyta</taxon>
        <taxon>Tracheophyta</taxon>
        <taxon>Spermatophyta</taxon>
        <taxon>Magnoliopsida</taxon>
        <taxon>eudicotyledons</taxon>
        <taxon>Gunneridae</taxon>
        <taxon>Pentapetalae</taxon>
        <taxon>asterids</taxon>
        <taxon>lamiids</taxon>
        <taxon>Gentianales</taxon>
        <taxon>Apocynaceae</taxon>
        <taxon>Rauvolfioideae</taxon>
        <taxon>Vinceae</taxon>
        <taxon>Catharanthinae</taxon>
        <taxon>Catharanthus</taxon>
    </lineage>
</organism>
<protein>
    <submittedName>
        <fullName evidence="1">Uncharacterized protein</fullName>
    </submittedName>
</protein>
<dbReference type="EMBL" id="CM044701">
    <property type="protein sequence ID" value="KAI5679567.1"/>
    <property type="molecule type" value="Genomic_DNA"/>
</dbReference>
<evidence type="ECO:0000313" key="2">
    <source>
        <dbReference type="Proteomes" id="UP001060085"/>
    </source>
</evidence>
<proteinExistence type="predicted"/>
<dbReference type="Proteomes" id="UP001060085">
    <property type="component" value="Linkage Group LG01"/>
</dbReference>
<name>A0ACC0C3N5_CATRO</name>
<comment type="caution">
    <text evidence="1">The sequence shown here is derived from an EMBL/GenBank/DDBJ whole genome shotgun (WGS) entry which is preliminary data.</text>
</comment>
<evidence type="ECO:0000313" key="1">
    <source>
        <dbReference type="EMBL" id="KAI5679567.1"/>
    </source>
</evidence>
<gene>
    <name evidence="1" type="ORF">M9H77_00794</name>
</gene>
<accession>A0ACC0C3N5</accession>
<keyword evidence="2" id="KW-1185">Reference proteome</keyword>
<reference evidence="2" key="1">
    <citation type="journal article" date="2023" name="Nat. Plants">
        <title>Single-cell RNA sequencing provides a high-resolution roadmap for understanding the multicellular compartmentation of specialized metabolism.</title>
        <authorList>
            <person name="Sun S."/>
            <person name="Shen X."/>
            <person name="Li Y."/>
            <person name="Li Y."/>
            <person name="Wang S."/>
            <person name="Li R."/>
            <person name="Zhang H."/>
            <person name="Shen G."/>
            <person name="Guo B."/>
            <person name="Wei J."/>
            <person name="Xu J."/>
            <person name="St-Pierre B."/>
            <person name="Chen S."/>
            <person name="Sun C."/>
        </authorList>
    </citation>
    <scope>NUCLEOTIDE SEQUENCE [LARGE SCALE GENOMIC DNA]</scope>
</reference>
<sequence length="175" mass="19404">MIVLSLNFHVPQHSRLAVGHARSSSSEAVVPKGYLAVSVGKEEEEVIKRFLIPTEYLSHKAFGILLREAEEEFGFQQEGVLKIPCQVSVFEKILQMMQLEQQHNQKKHQQQQVFFFHDNSSLLTLGGLAIAAAAAAGDDHDQQQKADNILGCYSPAADNSYNLTPPSHQPPQPCI</sequence>